<keyword evidence="1" id="KW-0808">Transferase</keyword>
<accession>A0ABD3EDH1</accession>
<proteinExistence type="inferred from homology"/>
<evidence type="ECO:0000256" key="2">
    <source>
        <dbReference type="ARBA" id="ARBA00022741"/>
    </source>
</evidence>
<evidence type="ECO:0000259" key="7">
    <source>
        <dbReference type="PROSITE" id="PS50011"/>
    </source>
</evidence>
<dbReference type="InterPro" id="IPR000719">
    <property type="entry name" value="Prot_kinase_dom"/>
</dbReference>
<dbReference type="PROSITE" id="PS50011">
    <property type="entry name" value="PROTEIN_KINASE_DOM"/>
    <property type="match status" value="1"/>
</dbReference>
<keyword evidence="2 5" id="KW-0547">Nucleotide-binding</keyword>
<keyword evidence="9" id="KW-1185">Reference proteome</keyword>
<dbReference type="PROSITE" id="PS00107">
    <property type="entry name" value="PROTEIN_KINASE_ATP"/>
    <property type="match status" value="1"/>
</dbReference>
<dbReference type="Pfam" id="PF00069">
    <property type="entry name" value="Pkinase"/>
    <property type="match status" value="1"/>
</dbReference>
<sequence>MGQLVKFLRLIFRRKRAATDRVAAVDDTEEQMNYYNWYEIEKLSMEFCRVIGYGGFSTVYLADHRANYNSAKAAVKRYCGGSQRLYEVYKQELDILQRLRHDHIVKLLGYCDDREEGILILEYAPNGTLQEKLHVSSNTSLPWGRRVAIAYQLAQAIAYLHDKRIIHCDVKPSNILLDEGLNCKLCDFGSAKMRGPPGPNSPRENRKLIMGSPGYTDPVYIKTGLVSEENDIFSFGVVLLELVTGLEAIDPESGERLTMRAGPTMREPEKVAEMVDRRLLDRDLEEAREMVGLAAKCVCDSTGTVRPSANDVLEIMTSKITSLSLFQK</sequence>
<dbReference type="SMART" id="SM00220">
    <property type="entry name" value="S_TKc"/>
    <property type="match status" value="1"/>
</dbReference>
<evidence type="ECO:0000313" key="9">
    <source>
        <dbReference type="Proteomes" id="UP001632038"/>
    </source>
</evidence>
<comment type="caution">
    <text evidence="8">The sequence shown here is derived from an EMBL/GenBank/DDBJ whole genome shotgun (WGS) entry which is preliminary data.</text>
</comment>
<feature type="domain" description="Protein kinase" evidence="7">
    <location>
        <begin position="45"/>
        <end position="326"/>
    </location>
</feature>
<dbReference type="Gene3D" id="1.10.510.10">
    <property type="entry name" value="Transferase(Phosphotransferase) domain 1"/>
    <property type="match status" value="1"/>
</dbReference>
<feature type="binding site" evidence="5">
    <location>
        <position position="76"/>
    </location>
    <ligand>
        <name>ATP</name>
        <dbReference type="ChEBI" id="CHEBI:30616"/>
    </ligand>
</feature>
<evidence type="ECO:0000256" key="4">
    <source>
        <dbReference type="ARBA" id="ARBA00022840"/>
    </source>
</evidence>
<dbReference type="PROSITE" id="PS00108">
    <property type="entry name" value="PROTEIN_KINASE_ST"/>
    <property type="match status" value="1"/>
</dbReference>
<evidence type="ECO:0000313" key="8">
    <source>
        <dbReference type="EMBL" id="KAL3651064.1"/>
    </source>
</evidence>
<organism evidence="8 9">
    <name type="scientific">Castilleja foliolosa</name>
    <dbReference type="NCBI Taxonomy" id="1961234"/>
    <lineage>
        <taxon>Eukaryota</taxon>
        <taxon>Viridiplantae</taxon>
        <taxon>Streptophyta</taxon>
        <taxon>Embryophyta</taxon>
        <taxon>Tracheophyta</taxon>
        <taxon>Spermatophyta</taxon>
        <taxon>Magnoliopsida</taxon>
        <taxon>eudicotyledons</taxon>
        <taxon>Gunneridae</taxon>
        <taxon>Pentapetalae</taxon>
        <taxon>asterids</taxon>
        <taxon>lamiids</taxon>
        <taxon>Lamiales</taxon>
        <taxon>Orobanchaceae</taxon>
        <taxon>Pedicularideae</taxon>
        <taxon>Castillejinae</taxon>
        <taxon>Castilleja</taxon>
    </lineage>
</organism>
<dbReference type="PANTHER" id="PTHR27001:SF585">
    <property type="entry name" value="OS02G0648100 PROTEIN"/>
    <property type="match status" value="1"/>
</dbReference>
<dbReference type="InterPro" id="IPR008271">
    <property type="entry name" value="Ser/Thr_kinase_AS"/>
</dbReference>
<evidence type="ECO:0000256" key="1">
    <source>
        <dbReference type="ARBA" id="ARBA00022679"/>
    </source>
</evidence>
<dbReference type="Gene3D" id="3.30.200.20">
    <property type="entry name" value="Phosphorylase Kinase, domain 1"/>
    <property type="match status" value="1"/>
</dbReference>
<comment type="similarity">
    <text evidence="6">Belongs to the protein kinase superfamily.</text>
</comment>
<reference evidence="9" key="1">
    <citation type="journal article" date="2024" name="IScience">
        <title>Strigolactones Initiate the Formation of Haustorium-like Structures in Castilleja.</title>
        <authorList>
            <person name="Buerger M."/>
            <person name="Peterson D."/>
            <person name="Chory J."/>
        </authorList>
    </citation>
    <scope>NUCLEOTIDE SEQUENCE [LARGE SCALE GENOMIC DNA]</scope>
</reference>
<dbReference type="GO" id="GO:0005524">
    <property type="term" value="F:ATP binding"/>
    <property type="evidence" value="ECO:0007669"/>
    <property type="project" value="UniProtKB-UniRule"/>
</dbReference>
<dbReference type="AlphaFoldDB" id="A0ABD3EDH1"/>
<keyword evidence="3" id="KW-0418">Kinase</keyword>
<name>A0ABD3EDH1_9LAMI</name>
<dbReference type="EMBL" id="JAVIJP010000007">
    <property type="protein sequence ID" value="KAL3651064.1"/>
    <property type="molecule type" value="Genomic_DNA"/>
</dbReference>
<gene>
    <name evidence="8" type="ORF">CASFOL_007467</name>
</gene>
<dbReference type="InterPro" id="IPR011009">
    <property type="entry name" value="Kinase-like_dom_sf"/>
</dbReference>
<keyword evidence="6" id="KW-0723">Serine/threonine-protein kinase</keyword>
<evidence type="ECO:0000256" key="5">
    <source>
        <dbReference type="PROSITE-ProRule" id="PRU10141"/>
    </source>
</evidence>
<dbReference type="PANTHER" id="PTHR27001">
    <property type="entry name" value="OS01G0253100 PROTEIN"/>
    <property type="match status" value="1"/>
</dbReference>
<evidence type="ECO:0000256" key="6">
    <source>
        <dbReference type="RuleBase" id="RU000304"/>
    </source>
</evidence>
<evidence type="ECO:0000256" key="3">
    <source>
        <dbReference type="ARBA" id="ARBA00022777"/>
    </source>
</evidence>
<keyword evidence="4 5" id="KW-0067">ATP-binding</keyword>
<protein>
    <recommendedName>
        <fullName evidence="7">Protein kinase domain-containing protein</fullName>
    </recommendedName>
</protein>
<dbReference type="InterPro" id="IPR017441">
    <property type="entry name" value="Protein_kinase_ATP_BS"/>
</dbReference>
<dbReference type="Proteomes" id="UP001632038">
    <property type="component" value="Unassembled WGS sequence"/>
</dbReference>
<dbReference type="PIRSF" id="PIRSF000654">
    <property type="entry name" value="Integrin-linked_kinase"/>
    <property type="match status" value="1"/>
</dbReference>
<dbReference type="SUPFAM" id="SSF56112">
    <property type="entry name" value="Protein kinase-like (PK-like)"/>
    <property type="match status" value="1"/>
</dbReference>
<dbReference type="GO" id="GO:0004674">
    <property type="term" value="F:protein serine/threonine kinase activity"/>
    <property type="evidence" value="ECO:0007669"/>
    <property type="project" value="UniProtKB-KW"/>
</dbReference>